<keyword evidence="1" id="KW-1133">Transmembrane helix</keyword>
<dbReference type="Proteomes" id="UP000007799">
    <property type="component" value="Unassembled WGS sequence"/>
</dbReference>
<accession>F2U3N1</accession>
<evidence type="ECO:0000313" key="2">
    <source>
        <dbReference type="EMBL" id="EGD82225.1"/>
    </source>
</evidence>
<feature type="transmembrane region" description="Helical" evidence="1">
    <location>
        <begin position="146"/>
        <end position="164"/>
    </location>
</feature>
<dbReference type="RefSeq" id="XP_004996408.1">
    <property type="nucleotide sequence ID" value="XM_004996351.1"/>
</dbReference>
<protein>
    <submittedName>
        <fullName evidence="2">Uncharacterized protein</fullName>
    </submittedName>
</protein>
<gene>
    <name evidence="2" type="ORF">PTSG_02896</name>
</gene>
<reference evidence="2" key="1">
    <citation type="submission" date="2009-08" db="EMBL/GenBank/DDBJ databases">
        <title>Annotation of Salpingoeca rosetta.</title>
        <authorList>
            <consortium name="The Broad Institute Genome Sequencing Platform"/>
            <person name="Russ C."/>
            <person name="Cuomo C."/>
            <person name="Burger G."/>
            <person name="Gray M.W."/>
            <person name="Holland P.W.H."/>
            <person name="King N."/>
            <person name="Lang F.B.F."/>
            <person name="Roger A.J."/>
            <person name="Ruiz-Trillo I."/>
            <person name="Young S.K."/>
            <person name="Zeng Q."/>
            <person name="Gargeya S."/>
            <person name="Alvarado L."/>
            <person name="Berlin A."/>
            <person name="Chapman S.B."/>
            <person name="Chen Z."/>
            <person name="Freedman E."/>
            <person name="Gellesch M."/>
            <person name="Goldberg J."/>
            <person name="Griggs A."/>
            <person name="Gujja S."/>
            <person name="Heilman E."/>
            <person name="Heiman D."/>
            <person name="Howarth C."/>
            <person name="Mehta T."/>
            <person name="Neiman D."/>
            <person name="Pearson M."/>
            <person name="Roberts A."/>
            <person name="Saif S."/>
            <person name="Shea T."/>
            <person name="Shenoy N."/>
            <person name="Sisk P."/>
            <person name="Stolte C."/>
            <person name="Sykes S."/>
            <person name="White J."/>
            <person name="Yandava C."/>
            <person name="Haas B."/>
            <person name="Nusbaum C."/>
            <person name="Birren B."/>
        </authorList>
    </citation>
    <scope>NUCLEOTIDE SEQUENCE [LARGE SCALE GENOMIC DNA]</scope>
    <source>
        <strain evidence="2">ATCC 50818</strain>
    </source>
</reference>
<dbReference type="AlphaFoldDB" id="F2U3N1"/>
<keyword evidence="1" id="KW-0472">Membrane</keyword>
<dbReference type="GeneID" id="16076993"/>
<evidence type="ECO:0000313" key="3">
    <source>
        <dbReference type="Proteomes" id="UP000007799"/>
    </source>
</evidence>
<dbReference type="InParanoid" id="F2U3N1"/>
<keyword evidence="3" id="KW-1185">Reference proteome</keyword>
<keyword evidence="1" id="KW-0812">Transmembrane</keyword>
<dbReference type="KEGG" id="sre:PTSG_02896"/>
<organism evidence="3">
    <name type="scientific">Salpingoeca rosetta (strain ATCC 50818 / BSB-021)</name>
    <dbReference type="NCBI Taxonomy" id="946362"/>
    <lineage>
        <taxon>Eukaryota</taxon>
        <taxon>Choanoflagellata</taxon>
        <taxon>Craspedida</taxon>
        <taxon>Salpingoecidae</taxon>
        <taxon>Salpingoeca</taxon>
    </lineage>
</organism>
<sequence>MEAVRLLAVAAELQKTIHVYSYLADVPFIVRPPPGYPPSSEVTKIIHRTDGHFAKAKSAWRREKILATLKNFFLRAGKGKVIIKGVLGALGLTLFIVLTALLLTYGSPGTCSDIRLENTNDTMEYSEAYKNYAHCLATRSRSLSALSTNFGILGVVMAIMLSLIQHRRGHSLIRSGWLLACWVILCCVVITFTVAWSVVLRVAFPECPDVHLYPSKMDADYIEDLVTCREARTEFFATLADGITATIAIFAVSVALDNGGAED</sequence>
<name>F2U3N1_SALR5</name>
<dbReference type="EMBL" id="GL832960">
    <property type="protein sequence ID" value="EGD82225.1"/>
    <property type="molecule type" value="Genomic_DNA"/>
</dbReference>
<proteinExistence type="predicted"/>
<feature type="transmembrane region" description="Helical" evidence="1">
    <location>
        <begin position="81"/>
        <end position="103"/>
    </location>
</feature>
<evidence type="ECO:0000256" key="1">
    <source>
        <dbReference type="SAM" id="Phobius"/>
    </source>
</evidence>
<feature type="transmembrane region" description="Helical" evidence="1">
    <location>
        <begin position="176"/>
        <end position="199"/>
    </location>
</feature>